<dbReference type="RefSeq" id="WP_088751816.1">
    <property type="nucleotide sequence ID" value="NZ_NJGU01000008.1"/>
</dbReference>
<accession>A0A246WPA0</accession>
<evidence type="ECO:0000313" key="3">
    <source>
        <dbReference type="Proteomes" id="UP000197596"/>
    </source>
</evidence>
<dbReference type="InterPro" id="IPR052228">
    <property type="entry name" value="Sec_Metab_Biosynth_Oxidored"/>
</dbReference>
<dbReference type="InterPro" id="IPR036291">
    <property type="entry name" value="NAD(P)-bd_dom_sf"/>
</dbReference>
<evidence type="ECO:0000313" key="2">
    <source>
        <dbReference type="EMBL" id="OWY28189.1"/>
    </source>
</evidence>
<dbReference type="EMBL" id="NJGU01000008">
    <property type="protein sequence ID" value="OWY28189.1"/>
    <property type="molecule type" value="Genomic_DNA"/>
</dbReference>
<dbReference type="GO" id="GO:0016491">
    <property type="term" value="F:oxidoreductase activity"/>
    <property type="evidence" value="ECO:0007669"/>
    <property type="project" value="UniProtKB-KW"/>
</dbReference>
<dbReference type="Proteomes" id="UP000197596">
    <property type="component" value="Unassembled WGS sequence"/>
</dbReference>
<name>A0A246WPA0_9BURK</name>
<dbReference type="PANTHER" id="PTHR47534">
    <property type="entry name" value="YALI0E05731P"/>
    <property type="match status" value="1"/>
</dbReference>
<dbReference type="SUPFAM" id="SSF51735">
    <property type="entry name" value="NAD(P)-binding Rossmann-fold domains"/>
    <property type="match status" value="1"/>
</dbReference>
<dbReference type="InterPro" id="IPR002347">
    <property type="entry name" value="SDR_fam"/>
</dbReference>
<dbReference type="Gene3D" id="3.40.50.720">
    <property type="entry name" value="NAD(P)-binding Rossmann-like Domain"/>
    <property type="match status" value="1"/>
</dbReference>
<proteinExistence type="predicted"/>
<comment type="caution">
    <text evidence="2">The sequence shown here is derived from an EMBL/GenBank/DDBJ whole genome shotgun (WGS) entry which is preliminary data.</text>
</comment>
<reference evidence="2 3" key="1">
    <citation type="submission" date="2017-06" db="EMBL/GenBank/DDBJ databases">
        <title>Herbaspirillum phytohormonus sp. nov., isolated from the root nodule of Robinia pseudoacacia in lead-zinc mine.</title>
        <authorList>
            <person name="Fan M."/>
            <person name="Lin Y."/>
        </authorList>
    </citation>
    <scope>NUCLEOTIDE SEQUENCE [LARGE SCALE GENOMIC DNA]</scope>
    <source>
        <strain evidence="2 3">HZ10</strain>
    </source>
</reference>
<evidence type="ECO:0000256" key="1">
    <source>
        <dbReference type="ARBA" id="ARBA00023002"/>
    </source>
</evidence>
<dbReference type="Pfam" id="PF00106">
    <property type="entry name" value="adh_short"/>
    <property type="match status" value="1"/>
</dbReference>
<gene>
    <name evidence="2" type="ORF">CEJ42_16365</name>
</gene>
<dbReference type="PANTHER" id="PTHR47534:SF3">
    <property type="entry name" value="ALCOHOL DEHYDROGENASE-LIKE C-TERMINAL DOMAIN-CONTAINING PROTEIN"/>
    <property type="match status" value="1"/>
</dbReference>
<dbReference type="AlphaFoldDB" id="A0A246WPA0"/>
<protein>
    <submittedName>
        <fullName evidence="2">Oxidoreductase</fullName>
    </submittedName>
</protein>
<keyword evidence="1" id="KW-0560">Oxidoreductase</keyword>
<organism evidence="2 3">
    <name type="scientific">Herbaspirillum robiniae</name>
    <dbReference type="NCBI Taxonomy" id="2014887"/>
    <lineage>
        <taxon>Bacteria</taxon>
        <taxon>Pseudomonadati</taxon>
        <taxon>Pseudomonadota</taxon>
        <taxon>Betaproteobacteria</taxon>
        <taxon>Burkholderiales</taxon>
        <taxon>Oxalobacteraceae</taxon>
        <taxon>Herbaspirillum</taxon>
    </lineage>
</organism>
<sequence length="292" mass="31454">MKKNSSISLSHVASATLSLKGKKVAIVGGTGGIGQALSRYMASRGADVMVVGQTFRDADTPGITFLRADLASMKEAARVAKLLPSEELDMLVFTTGIFAAPQRQVTAEGIEKDMAVSYLSRLAILRQVGPILGRARGATSSKTRVFVMGYPGTGQIGRLGDLNAEQNYSAMAVHMNTVAGNEILVLDSAKRYLNARFFGLNPGLIKTNIRDNFFGRGSLKSKIMESLIGLLTQSPAQYAERISSILFAPDLEKFNSIFFDKKGNPIHVSDGMTSSHVNRFIEESEALLQMAA</sequence>